<dbReference type="GO" id="GO:0016020">
    <property type="term" value="C:membrane"/>
    <property type="evidence" value="ECO:0007669"/>
    <property type="project" value="InterPro"/>
</dbReference>
<keyword evidence="1" id="KW-0732">Signal</keyword>
<gene>
    <name evidence="5" type="ORF">EKO22_10625</name>
</gene>
<organism evidence="5">
    <name type="scientific">Synechococcus elongatus PCC 11802</name>
    <dbReference type="NCBI Taxonomy" id="2283154"/>
    <lineage>
        <taxon>Bacteria</taxon>
        <taxon>Bacillati</taxon>
        <taxon>Cyanobacteriota</taxon>
        <taxon>Cyanophyceae</taxon>
        <taxon>Synechococcales</taxon>
        <taxon>Synechococcaceae</taxon>
        <taxon>Synechococcus</taxon>
    </lineage>
</organism>
<dbReference type="PANTHER" id="PTHR46682">
    <property type="entry name" value="ADHESION G-PROTEIN COUPLED RECEPTOR V1"/>
    <property type="match status" value="1"/>
</dbReference>
<protein>
    <submittedName>
        <fullName evidence="5">Calx-beta domain-containing protein</fullName>
    </submittedName>
</protein>
<dbReference type="SMART" id="SM00237">
    <property type="entry name" value="Calx_beta"/>
    <property type="match status" value="8"/>
</dbReference>
<dbReference type="InterPro" id="IPR038081">
    <property type="entry name" value="CalX-like_sf"/>
</dbReference>
<feature type="domain" description="Calx-beta" evidence="4">
    <location>
        <begin position="387"/>
        <end position="490"/>
    </location>
</feature>
<keyword evidence="2" id="KW-0677">Repeat</keyword>
<feature type="domain" description="Calx-beta" evidence="4">
    <location>
        <begin position="738"/>
        <end position="841"/>
    </location>
</feature>
<dbReference type="InterPro" id="IPR026919">
    <property type="entry name" value="ADGRV1"/>
</dbReference>
<feature type="domain" description="Calx-beta" evidence="4">
    <location>
        <begin position="504"/>
        <end position="607"/>
    </location>
</feature>
<feature type="domain" description="Calx-beta" evidence="4">
    <location>
        <begin position="1089"/>
        <end position="1192"/>
    </location>
</feature>
<keyword evidence="3" id="KW-0106">Calcium</keyword>
<sequence>MSLLHIISGGGSGGTGLLPGLGNLLNGALRGVNDLLDISNSLNLPSLSSALNTNSLLSNSLLNTVNRLLDADADTTVIEDLFGTLNGLLSRGQPSFAQGLIDTVNRLLDGNVSTTVIDDLVNTVNRLLSNGQTGLVDDLTNTVNALLGAGQGNLVDDLIATVNGLLGGGQTTLIDDLTNTVNRLLTSGQTGLIDDLTNTVNSLLGAGQGNLVDDLIATVNNLIDGQAATTVINDLLVAVNQLLGSTNLNLIDDLLNNVNNILIGGGVVTNVISIVDDLLGGTTLPVISVIASDAIAAEGGSNTGTFTLSRTGSTTQALTVAYTLAGTATNGSDFSQLSGSVTFAAGSSTATVTVNPLDDAVVEGDETVVLAVANNPSYTIAPGQGSATVTIQDNDTPPVALPVISVIASDAIAAEGGSNTSTFTLSRTGSTTQALTVAYTLAGTATNGSDFSQLSGSVTFAAGSNTATVTLSPINDSLVEGDETVVLAIANNASYTIAPGQGSATVTIQDNDTPPVALPVISVIASDAIAAEGGSNTGTFTLSRTGSTTQALTVAYTLAGTATNGSDFSQLSGSVTFAAGSNTATVTLSPINDSLVEGDETVVLAIANNASYTIAPGQGSATVTIQDNDTPPVALPVISVIASDAIAAEGGSNTSTFTLSRTGSTTQALTVAYTLAGTATNGSDFSQLSGSVTFAAGSSTATVTVNPLDDAVVEGDETVVLAVANNPSYTIAPGQGSATVTIQDNDTPPVALPVISVIASDAIAAEGGSNTGTFTLSRTGSTTQALTVAYTLAGTATNGSDFSQLSGSVTFAAGSSTATVTVNPLDDAVVEGDETVVLAVANNPSYTIAPGQGSATVTIQDNDTPPVALPVISVIASDAIAAEGGSNTGTFTLSRTGSTTQALTVAYTLAGTATNGSDFSQLSGSVTFAAGSNTATVTLSPINDSLVEGDETVVLAIANNASYTIAPGQGSATVTIQDNDTPPVALPVISVIASDAIAAEGGSNTGTFTLSRTGSTAQALTVAYTLAGTATNGSDFNQLSGSVTFAAGSNTATVTLSPINDSLVEGDETVILSIANNPSYSIAPGQGSATVTIQDNDTPPVALPVISVIASDAIAAEGGSNTSTFTLSRTGSTTQALTVAYTLAGTATNGSDFSQLSGSVTFAAGSSTATVTVNPLDDAVVEGDETVVLAVANNPSYTISPGQGSAIVTIQDNDQGSGPIGSNFRDYQDLVVELAETNGNLGSWRDNLIPQPGRPGPDQAAIQAQRLYIGYFNRAADAGGQQFWVSRLITSSDIGRASRDFANLPEAQALYPILANPNAASDEAITSFINSVFRNVFNRDVDPVGASFFLQRFKELRNSPIQGRVGEIVTQILDGAIGSDATILTQKVALANAYTDSLILSNTPYNPEFGQNGIFSTLEAGASTTEALNVAKIVGQGKAPFLDGTTGSDTLTSFGGSTIVNLGNDTVTDQLIFTSPARGGDLVQLFRSQDVLAIQSSGFAGAPLPTADPITNSVTAATNTANTILVDLRSNLDNANFSNVRFAFDLSSGSLLYDADGNFGGTADQTVLAQLDGFVTSGLILKSTNFDFIS</sequence>
<accession>A0AAT9JZK7</accession>
<evidence type="ECO:0000256" key="2">
    <source>
        <dbReference type="ARBA" id="ARBA00022737"/>
    </source>
</evidence>
<dbReference type="PANTHER" id="PTHR46682:SF1">
    <property type="entry name" value="ADHESION G-PROTEIN COUPLED RECEPTOR V1"/>
    <property type="match status" value="1"/>
</dbReference>
<dbReference type="Pfam" id="PF03160">
    <property type="entry name" value="Calx-beta"/>
    <property type="match status" value="8"/>
</dbReference>
<evidence type="ECO:0000256" key="1">
    <source>
        <dbReference type="ARBA" id="ARBA00022729"/>
    </source>
</evidence>
<feature type="domain" description="Calx-beta" evidence="4">
    <location>
        <begin position="269"/>
        <end position="373"/>
    </location>
</feature>
<dbReference type="GO" id="GO:0004930">
    <property type="term" value="F:G protein-coupled receptor activity"/>
    <property type="evidence" value="ECO:0007669"/>
    <property type="project" value="InterPro"/>
</dbReference>
<reference evidence="5" key="1">
    <citation type="submission" date="2024-01" db="EMBL/GenBank/DDBJ databases">
        <title>Synechococcus elongatus PCC 11802, a close yet different native of Synechococcus elongatus PCC 11801.</title>
        <authorList>
            <person name="Jaiswal D."/>
            <person name="Sengupta A."/>
            <person name="Sengupta S."/>
            <person name="Pakrasi H.B."/>
            <person name="Wangikar P."/>
        </authorList>
    </citation>
    <scope>NUCLEOTIDE SEQUENCE</scope>
    <source>
        <strain evidence="5">PCC 11802</strain>
    </source>
</reference>
<dbReference type="InterPro" id="IPR003644">
    <property type="entry name" value="Calx_beta"/>
</dbReference>
<dbReference type="RefSeq" id="WP_341829596.1">
    <property type="nucleotide sequence ID" value="NZ_CP034671.2"/>
</dbReference>
<dbReference type="Gene3D" id="2.60.40.2030">
    <property type="match status" value="8"/>
</dbReference>
<dbReference type="SUPFAM" id="SSF141072">
    <property type="entry name" value="CalX-like"/>
    <property type="match status" value="8"/>
</dbReference>
<name>A0AAT9JZK7_SYNEL</name>
<feature type="domain" description="Calx-beta" evidence="4">
    <location>
        <begin position="621"/>
        <end position="724"/>
    </location>
</feature>
<evidence type="ECO:0000256" key="3">
    <source>
        <dbReference type="ARBA" id="ARBA00022837"/>
    </source>
</evidence>
<evidence type="ECO:0000259" key="4">
    <source>
        <dbReference type="SMART" id="SM00237"/>
    </source>
</evidence>
<dbReference type="EMBL" id="CP034671">
    <property type="protein sequence ID" value="QFZ92723.2"/>
    <property type="molecule type" value="Genomic_DNA"/>
</dbReference>
<proteinExistence type="predicted"/>
<feature type="domain" description="Calx-beta" evidence="4">
    <location>
        <begin position="855"/>
        <end position="958"/>
    </location>
</feature>
<feature type="domain" description="Calx-beta" evidence="4">
    <location>
        <begin position="972"/>
        <end position="1075"/>
    </location>
</feature>
<evidence type="ECO:0000313" key="5">
    <source>
        <dbReference type="EMBL" id="QFZ92723.2"/>
    </source>
</evidence>